<comment type="caution">
    <text evidence="1">The sequence shown here is derived from an EMBL/GenBank/DDBJ whole genome shotgun (WGS) entry which is preliminary data.</text>
</comment>
<dbReference type="RefSeq" id="WP_175372096.1">
    <property type="nucleotide sequence ID" value="NZ_JABWCS010000209.1"/>
</dbReference>
<evidence type="ECO:0000313" key="1">
    <source>
        <dbReference type="EMBL" id="NUU61588.1"/>
    </source>
</evidence>
<reference evidence="1" key="1">
    <citation type="submission" date="2020-06" db="EMBL/GenBank/DDBJ databases">
        <title>Paenibacillus sp. nov., isolated from soil.</title>
        <authorList>
            <person name="Seo Y.L."/>
        </authorList>
    </citation>
    <scope>NUCLEOTIDE SEQUENCE [LARGE SCALE GENOMIC DNA]</scope>
    <source>
        <strain evidence="1">JW14</strain>
    </source>
</reference>
<accession>A0A850EKR3</accession>
<keyword evidence="2" id="KW-1185">Reference proteome</keyword>
<dbReference type="AlphaFoldDB" id="A0A850EKR3"/>
<evidence type="ECO:0008006" key="3">
    <source>
        <dbReference type="Google" id="ProtNLM"/>
    </source>
</evidence>
<gene>
    <name evidence="1" type="ORF">HPT30_14690</name>
</gene>
<proteinExistence type="predicted"/>
<dbReference type="Gene3D" id="1.10.1070.20">
    <property type="match status" value="1"/>
</dbReference>
<dbReference type="Proteomes" id="UP000564806">
    <property type="component" value="Unassembled WGS sequence"/>
</dbReference>
<name>A0A850EKR3_9BACL</name>
<sequence>MSIPVLQVSKDFRQTFVSSSKGDQLKWKMGNVWGKANKFGYEGLAEWVAYEMIKRSNIHPELVVPYSQCILRENDSIDYQGCYSEDFLLPGESLISLHRILESYGIKFEDVLRDQSTRDAVLFIVEFLRNKINLDTLEYFSIMLELDAFLLNEDRHLNNIAFIHGLTGYRLCPYFDHGLSLLSDITDYPFSMPTDVALRNVKAKPFSKDFSKQARALETTLRFDHSSVLQFIEQHDEELGRVSKILRLQIRKYEYLFV</sequence>
<dbReference type="EMBL" id="JABWCS010000209">
    <property type="protein sequence ID" value="NUU61588.1"/>
    <property type="molecule type" value="Genomic_DNA"/>
</dbReference>
<protein>
    <recommendedName>
        <fullName evidence="3">HipA-like C-terminal domain-containing protein</fullName>
    </recommendedName>
</protein>
<organism evidence="1 2">
    <name type="scientific">Paenibacillus agri</name>
    <dbReference type="NCBI Taxonomy" id="2744309"/>
    <lineage>
        <taxon>Bacteria</taxon>
        <taxon>Bacillati</taxon>
        <taxon>Bacillota</taxon>
        <taxon>Bacilli</taxon>
        <taxon>Bacillales</taxon>
        <taxon>Paenibacillaceae</taxon>
        <taxon>Paenibacillus</taxon>
    </lineage>
</organism>
<evidence type="ECO:0000313" key="2">
    <source>
        <dbReference type="Proteomes" id="UP000564806"/>
    </source>
</evidence>